<organism evidence="2 3">
    <name type="scientific">Mesobacterium hydrothermale</name>
    <dbReference type="NCBI Taxonomy" id="3111907"/>
    <lineage>
        <taxon>Bacteria</taxon>
        <taxon>Pseudomonadati</taxon>
        <taxon>Pseudomonadota</taxon>
        <taxon>Alphaproteobacteria</taxon>
        <taxon>Rhodobacterales</taxon>
        <taxon>Roseobacteraceae</taxon>
        <taxon>Mesobacterium</taxon>
    </lineage>
</organism>
<keyword evidence="1" id="KW-1133">Transmembrane helix</keyword>
<name>A0ABU6HJ55_9RHOB</name>
<evidence type="ECO:0000256" key="1">
    <source>
        <dbReference type="SAM" id="Phobius"/>
    </source>
</evidence>
<reference evidence="2 3" key="1">
    <citation type="submission" date="2024-01" db="EMBL/GenBank/DDBJ databases">
        <title>Mesobacterium rodlantinim sp. nov., isolated from shallow sea hydrothermal systems off Kueishantao Island.</title>
        <authorList>
            <person name="Su Z."/>
            <person name="Tang K."/>
        </authorList>
    </citation>
    <scope>NUCLEOTIDE SEQUENCE [LARGE SCALE GENOMIC DNA]</scope>
    <source>
        <strain evidence="2 3">TK19101</strain>
    </source>
</reference>
<gene>
    <name evidence="2" type="ORF">VK792_07730</name>
</gene>
<keyword evidence="3" id="KW-1185">Reference proteome</keyword>
<evidence type="ECO:0008006" key="4">
    <source>
        <dbReference type="Google" id="ProtNLM"/>
    </source>
</evidence>
<dbReference type="Proteomes" id="UP001348149">
    <property type="component" value="Unassembled WGS sequence"/>
</dbReference>
<evidence type="ECO:0000313" key="3">
    <source>
        <dbReference type="Proteomes" id="UP001348149"/>
    </source>
</evidence>
<accession>A0ABU6HJ55</accession>
<feature type="transmembrane region" description="Helical" evidence="1">
    <location>
        <begin position="20"/>
        <end position="46"/>
    </location>
</feature>
<dbReference type="RefSeq" id="WP_326296885.1">
    <property type="nucleotide sequence ID" value="NZ_JAYLLH010000008.1"/>
</dbReference>
<evidence type="ECO:0000313" key="2">
    <source>
        <dbReference type="EMBL" id="MEC3861170.1"/>
    </source>
</evidence>
<keyword evidence="1" id="KW-0812">Transmembrane</keyword>
<dbReference type="EMBL" id="JAYLLH010000008">
    <property type="protein sequence ID" value="MEC3861170.1"/>
    <property type="molecule type" value="Genomic_DNA"/>
</dbReference>
<proteinExistence type="predicted"/>
<keyword evidence="1" id="KW-0472">Membrane</keyword>
<comment type="caution">
    <text evidence="2">The sequence shown here is derived from an EMBL/GenBank/DDBJ whole genome shotgun (WGS) entry which is preliminary data.</text>
</comment>
<sequence length="70" mass="7847">MYDDQNQTDEMTNANLVLIFVNLLWILGVIWAKLGFAALLIVALVLHHAINRLAPYGGRLARGIARFGRQ</sequence>
<protein>
    <recommendedName>
        <fullName evidence="4">PRA1 family protein</fullName>
    </recommendedName>
</protein>